<dbReference type="PANTHER" id="PTHR43527">
    <property type="entry name" value="4-DIPHOSPHOCYTIDYL-2-C-METHYL-D-ERYTHRITOL KINASE, CHLOROPLASTIC"/>
    <property type="match status" value="1"/>
</dbReference>
<dbReference type="Proteomes" id="UP000003011">
    <property type="component" value="Unassembled WGS sequence"/>
</dbReference>
<dbReference type="InterPro" id="IPR006204">
    <property type="entry name" value="GHMP_kinase_N_dom"/>
</dbReference>
<dbReference type="AlphaFoldDB" id="G5GHS5"/>
<dbReference type="InterPro" id="IPR014721">
    <property type="entry name" value="Ribsml_uS5_D2-typ_fold_subgr"/>
</dbReference>
<comment type="catalytic activity">
    <reaction evidence="9">
        <text>4-CDP-2-C-methyl-D-erythritol + ATP = 4-CDP-2-C-methyl-D-erythritol 2-phosphate + ADP + H(+)</text>
        <dbReference type="Rhea" id="RHEA:18437"/>
        <dbReference type="ChEBI" id="CHEBI:15378"/>
        <dbReference type="ChEBI" id="CHEBI:30616"/>
        <dbReference type="ChEBI" id="CHEBI:57823"/>
        <dbReference type="ChEBI" id="CHEBI:57919"/>
        <dbReference type="ChEBI" id="CHEBI:456216"/>
        <dbReference type="EC" id="2.7.1.148"/>
    </reaction>
</comment>
<comment type="pathway">
    <text evidence="9">Isoprenoid biosynthesis; isopentenyl diphosphate biosynthesis via DXP pathway; isopentenyl diphosphate from 1-deoxy-D-xylulose 5-phosphate: step 3/6.</text>
</comment>
<dbReference type="EC" id="2.7.1.148" evidence="2 9"/>
<evidence type="ECO:0000256" key="1">
    <source>
        <dbReference type="ARBA" id="ARBA00009684"/>
    </source>
</evidence>
<dbReference type="EMBL" id="ACZL01000017">
    <property type="protein sequence ID" value="EHI55768.1"/>
    <property type="molecule type" value="Genomic_DNA"/>
</dbReference>
<gene>
    <name evidence="9" type="primary">ispE</name>
    <name evidence="12" type="ORF">HMPREF9333_01115</name>
</gene>
<evidence type="ECO:0000256" key="2">
    <source>
        <dbReference type="ARBA" id="ARBA00012052"/>
    </source>
</evidence>
<feature type="active site" evidence="9">
    <location>
        <position position="175"/>
    </location>
</feature>
<keyword evidence="13" id="KW-1185">Reference proteome</keyword>
<dbReference type="STRING" id="679200.HMPREF9333_01115"/>
<evidence type="ECO:0000259" key="11">
    <source>
        <dbReference type="Pfam" id="PF08544"/>
    </source>
</evidence>
<evidence type="ECO:0000256" key="9">
    <source>
        <dbReference type="HAMAP-Rule" id="MF_00061"/>
    </source>
</evidence>
<evidence type="ECO:0000259" key="10">
    <source>
        <dbReference type="Pfam" id="PF00288"/>
    </source>
</evidence>
<dbReference type="GO" id="GO:0005524">
    <property type="term" value="F:ATP binding"/>
    <property type="evidence" value="ECO:0007669"/>
    <property type="project" value="UniProtKB-UniRule"/>
</dbReference>
<dbReference type="HOGENOM" id="CLU_053057_1_1_9"/>
<protein>
    <recommendedName>
        <fullName evidence="3 9">4-diphosphocytidyl-2-C-methyl-D-erythritol kinase</fullName>
        <shortName evidence="9">CMK</shortName>
        <ecNumber evidence="2 9">2.7.1.148</ecNumber>
    </recommendedName>
    <alternativeName>
        <fullName evidence="8 9">4-(cytidine-5'-diphospho)-2-C-methyl-D-erythritol kinase</fullName>
    </alternativeName>
</protein>
<evidence type="ECO:0000256" key="4">
    <source>
        <dbReference type="ARBA" id="ARBA00022679"/>
    </source>
</evidence>
<evidence type="ECO:0000256" key="5">
    <source>
        <dbReference type="ARBA" id="ARBA00022741"/>
    </source>
</evidence>
<dbReference type="PATRIC" id="fig|679200.3.peg.1184"/>
<evidence type="ECO:0000256" key="6">
    <source>
        <dbReference type="ARBA" id="ARBA00022777"/>
    </source>
</evidence>
<reference evidence="12 13" key="1">
    <citation type="submission" date="2011-08" db="EMBL/GenBank/DDBJ databases">
        <title>The Genome Sequence of Johnsonella ignava ATCC 51276.</title>
        <authorList>
            <consortium name="The Broad Institute Genome Sequencing Platform"/>
            <person name="Earl A."/>
            <person name="Ward D."/>
            <person name="Feldgarden M."/>
            <person name="Gevers D."/>
            <person name="Izard J."/>
            <person name="Blanton J.M."/>
            <person name="Baranova O.V."/>
            <person name="Dewhirst F.E."/>
            <person name="Young S.K."/>
            <person name="Zeng Q."/>
            <person name="Gargeya S."/>
            <person name="Fitzgerald M."/>
            <person name="Haas B."/>
            <person name="Abouelleil A."/>
            <person name="Alvarado L."/>
            <person name="Arachchi H.M."/>
            <person name="Berlin A."/>
            <person name="Brown A."/>
            <person name="Chapman S.B."/>
            <person name="Chen Z."/>
            <person name="Dunbar C."/>
            <person name="Freedman E."/>
            <person name="Gearin G."/>
            <person name="Gellesch M."/>
            <person name="Goldberg J."/>
            <person name="Griggs A."/>
            <person name="Gujja S."/>
            <person name="Heiman D."/>
            <person name="Howarth C."/>
            <person name="Larson L."/>
            <person name="Lui A."/>
            <person name="MacDonald P.J.P."/>
            <person name="Montmayeur A."/>
            <person name="Murphy C."/>
            <person name="Neiman D."/>
            <person name="Pearson M."/>
            <person name="Priest M."/>
            <person name="Roberts A."/>
            <person name="Saif S."/>
            <person name="Shea T."/>
            <person name="Shenoy N."/>
            <person name="Sisk P."/>
            <person name="Stolte C."/>
            <person name="Sykes S."/>
            <person name="Wortman J."/>
            <person name="Nusbaum C."/>
            <person name="Birren B."/>
        </authorList>
    </citation>
    <scope>NUCLEOTIDE SEQUENCE [LARGE SCALE GENOMIC DNA]</scope>
    <source>
        <strain evidence="12 13">ATCC 51276</strain>
    </source>
</reference>
<dbReference type="GO" id="GO:0016114">
    <property type="term" value="P:terpenoid biosynthetic process"/>
    <property type="evidence" value="ECO:0007669"/>
    <property type="project" value="UniProtKB-UniRule"/>
</dbReference>
<feature type="domain" description="GHMP kinase C-terminal" evidence="11">
    <location>
        <begin position="243"/>
        <end position="309"/>
    </location>
</feature>
<dbReference type="InterPro" id="IPR004424">
    <property type="entry name" value="IspE"/>
</dbReference>
<evidence type="ECO:0000256" key="3">
    <source>
        <dbReference type="ARBA" id="ARBA00017473"/>
    </source>
</evidence>
<keyword evidence="6 9" id="KW-0418">Kinase</keyword>
<evidence type="ECO:0000313" key="12">
    <source>
        <dbReference type="EMBL" id="EHI55768.1"/>
    </source>
</evidence>
<name>G5GHS5_9FIRM</name>
<feature type="binding site" evidence="9">
    <location>
        <begin position="133"/>
        <end position="143"/>
    </location>
    <ligand>
        <name>ATP</name>
        <dbReference type="ChEBI" id="CHEBI:30616"/>
    </ligand>
</feature>
<keyword evidence="9" id="KW-0414">Isoprene biosynthesis</keyword>
<dbReference type="GO" id="GO:0050515">
    <property type="term" value="F:4-(cytidine 5'-diphospho)-2-C-methyl-D-erythritol kinase activity"/>
    <property type="evidence" value="ECO:0007669"/>
    <property type="project" value="UniProtKB-UniRule"/>
</dbReference>
<dbReference type="GO" id="GO:0019288">
    <property type="term" value="P:isopentenyl diphosphate biosynthetic process, methylerythritol 4-phosphate pathway"/>
    <property type="evidence" value="ECO:0007669"/>
    <property type="project" value="UniProtKB-UniRule"/>
</dbReference>
<proteinExistence type="inferred from homology"/>
<comment type="similarity">
    <text evidence="1 9">Belongs to the GHMP kinase family. IspE subfamily.</text>
</comment>
<evidence type="ECO:0000256" key="8">
    <source>
        <dbReference type="ARBA" id="ARBA00032554"/>
    </source>
</evidence>
<dbReference type="Pfam" id="PF08544">
    <property type="entry name" value="GHMP_kinases_C"/>
    <property type="match status" value="1"/>
</dbReference>
<dbReference type="PIRSF" id="PIRSF010376">
    <property type="entry name" value="IspE"/>
    <property type="match status" value="1"/>
</dbReference>
<keyword evidence="4 9" id="KW-0808">Transferase</keyword>
<dbReference type="Pfam" id="PF00288">
    <property type="entry name" value="GHMP_kinases_N"/>
    <property type="match status" value="1"/>
</dbReference>
<accession>G5GHS5</accession>
<comment type="caution">
    <text evidence="12">The sequence shown here is derived from an EMBL/GenBank/DDBJ whole genome shotgun (WGS) entry which is preliminary data.</text>
</comment>
<feature type="domain" description="GHMP kinase N-terminal" evidence="10">
    <location>
        <begin position="93"/>
        <end position="183"/>
    </location>
</feature>
<evidence type="ECO:0000256" key="7">
    <source>
        <dbReference type="ARBA" id="ARBA00022840"/>
    </source>
</evidence>
<dbReference type="Gene3D" id="3.30.230.10">
    <property type="match status" value="1"/>
</dbReference>
<dbReference type="Gene3D" id="3.30.70.890">
    <property type="entry name" value="GHMP kinase, C-terminal domain"/>
    <property type="match status" value="1"/>
</dbReference>
<dbReference type="SUPFAM" id="SSF54211">
    <property type="entry name" value="Ribosomal protein S5 domain 2-like"/>
    <property type="match status" value="1"/>
</dbReference>
<dbReference type="InterPro" id="IPR036554">
    <property type="entry name" value="GHMP_kinase_C_sf"/>
</dbReference>
<dbReference type="NCBIfam" id="TIGR00154">
    <property type="entry name" value="ispE"/>
    <property type="match status" value="1"/>
</dbReference>
<sequence length="342" mass="36900">MNEISLKAYAKINIGLDISARRDDGYHELSTIMQSVDLADYITVRKLKKSSVCTEGYVGGNNVRVSDSQSGIETSGNIYIVSDDEGIPKDCKNIAYKAARLMLDEAKRSQKGTCFNDDLSAIDIEIEIKKNIPVQAGMGGGSADAAAVLAGMRELFKIQIDDIKLQKYALSLGADVPYCLTGGTVLCSGIGEVITKLPDLVGCGFVIIKPFKGMSTGEIFNEFDKSEANGLKTVLRPDIYKLKAAVIQHDLDAVSKQAVNVLESIVAKRLPEIKTIKKALYDEGAMAASMTGSGSAVYGIFKDMDTAVSSAGRLKKTFFLNTDVRIISAGNINKGWEVYRHG</sequence>
<dbReference type="OrthoDB" id="9809438at2"/>
<keyword evidence="5 9" id="KW-0547">Nucleotide-binding</keyword>
<organism evidence="12 13">
    <name type="scientific">Johnsonella ignava ATCC 51276</name>
    <dbReference type="NCBI Taxonomy" id="679200"/>
    <lineage>
        <taxon>Bacteria</taxon>
        <taxon>Bacillati</taxon>
        <taxon>Bacillota</taxon>
        <taxon>Clostridia</taxon>
        <taxon>Lachnospirales</taxon>
        <taxon>Lachnospiraceae</taxon>
        <taxon>Johnsonella</taxon>
    </lineage>
</organism>
<dbReference type="UniPathway" id="UPA00056">
    <property type="reaction ID" value="UER00094"/>
</dbReference>
<dbReference type="HAMAP" id="MF_00061">
    <property type="entry name" value="IspE"/>
    <property type="match status" value="1"/>
</dbReference>
<dbReference type="RefSeq" id="WP_005540537.1">
    <property type="nucleotide sequence ID" value="NZ_JH378831.1"/>
</dbReference>
<dbReference type="InterPro" id="IPR020568">
    <property type="entry name" value="Ribosomal_Su5_D2-typ_SF"/>
</dbReference>
<dbReference type="PANTHER" id="PTHR43527:SF2">
    <property type="entry name" value="4-DIPHOSPHOCYTIDYL-2-C-METHYL-D-ERYTHRITOL KINASE, CHLOROPLASTIC"/>
    <property type="match status" value="1"/>
</dbReference>
<dbReference type="InterPro" id="IPR013750">
    <property type="entry name" value="GHMP_kinase_C_dom"/>
</dbReference>
<keyword evidence="7 9" id="KW-0067">ATP-binding</keyword>
<feature type="active site" evidence="9">
    <location>
        <position position="11"/>
    </location>
</feature>
<comment type="function">
    <text evidence="9">Catalyzes the phosphorylation of the position 2 hydroxy group of 4-diphosphocytidyl-2C-methyl-D-erythritol.</text>
</comment>
<dbReference type="eggNOG" id="COG1947">
    <property type="taxonomic scope" value="Bacteria"/>
</dbReference>
<evidence type="ECO:0000313" key="13">
    <source>
        <dbReference type="Proteomes" id="UP000003011"/>
    </source>
</evidence>
<dbReference type="SUPFAM" id="SSF55060">
    <property type="entry name" value="GHMP Kinase, C-terminal domain"/>
    <property type="match status" value="1"/>
</dbReference>